<dbReference type="Proteomes" id="UP001223016">
    <property type="component" value="Unassembled WGS sequence"/>
</dbReference>
<evidence type="ECO:0000313" key="2">
    <source>
        <dbReference type="Proteomes" id="UP001223016"/>
    </source>
</evidence>
<gene>
    <name evidence="1" type="ORF">Q6A51_02035</name>
</gene>
<keyword evidence="2" id="KW-1185">Reference proteome</keyword>
<evidence type="ECO:0000313" key="1">
    <source>
        <dbReference type="EMBL" id="MDO7925539.1"/>
    </source>
</evidence>
<accession>A0ABT9CJ83</accession>
<name>A0ABT9CJ83_9PSED</name>
<sequence>MFKGIYWAWKGKSFGNEVADYLGVNRRLYHGAMEEGGCSQHMLRLYHLRSQGVALEEVAYHSCDYLSLGLLGLERRFGKQKLISQAQENINRFLLAKANLDLRSS</sequence>
<comment type="caution">
    <text evidence="1">The sequence shown here is derived from an EMBL/GenBank/DDBJ whole genome shotgun (WGS) entry which is preliminary data.</text>
</comment>
<protein>
    <submittedName>
        <fullName evidence="1">Uncharacterized protein</fullName>
    </submittedName>
</protein>
<reference evidence="1 2" key="1">
    <citation type="submission" date="2023-07" db="EMBL/GenBank/DDBJ databases">
        <title>Identification of four novel Pseudomonas species associated with bacterial leaf spot of cucurbits.</title>
        <authorList>
            <person name="Fullem K.R."/>
        </authorList>
    </citation>
    <scope>NUCLEOTIDE SEQUENCE [LARGE SCALE GENOMIC DNA]</scope>
    <source>
        <strain evidence="1 2">KFB 138</strain>
    </source>
</reference>
<proteinExistence type="predicted"/>
<organism evidence="1 2">
    <name type="scientific">Pseudomonas serbiensis</name>
    <dbReference type="NCBI Taxonomy" id="3064350"/>
    <lineage>
        <taxon>Bacteria</taxon>
        <taxon>Pseudomonadati</taxon>
        <taxon>Pseudomonadota</taxon>
        <taxon>Gammaproteobacteria</taxon>
        <taxon>Pseudomonadales</taxon>
        <taxon>Pseudomonadaceae</taxon>
        <taxon>Pseudomonas</taxon>
    </lineage>
</organism>
<dbReference type="EMBL" id="JAUQOO010000001">
    <property type="protein sequence ID" value="MDO7925539.1"/>
    <property type="molecule type" value="Genomic_DNA"/>
</dbReference>
<dbReference type="RefSeq" id="WP_201019539.1">
    <property type="nucleotide sequence ID" value="NZ_JAUQOO010000001.1"/>
</dbReference>